<evidence type="ECO:0008006" key="2">
    <source>
        <dbReference type="Google" id="ProtNLM"/>
    </source>
</evidence>
<gene>
    <name evidence="1" type="ORF">MNBD_GAMMA12-1945</name>
</gene>
<sequence>MKTTTMLILICLGSPAIAANLSGQEQQQIMTHVQQLQDAANAGQYAVAINLMPDQFYTLNKIPKATLLTVAQKVAKKLKNVGMKITGQYQKPKVAYQCKLSKIAFVRGKIHVETQGRKFFTTGFILASRNQNQNEWRFLDGSNPSTRRRAFYDSMFGCQGIKIDIPPYSMKQL</sequence>
<evidence type="ECO:0000313" key="1">
    <source>
        <dbReference type="EMBL" id="VAW81920.1"/>
    </source>
</evidence>
<reference evidence="1" key="1">
    <citation type="submission" date="2018-06" db="EMBL/GenBank/DDBJ databases">
        <authorList>
            <person name="Zhirakovskaya E."/>
        </authorList>
    </citation>
    <scope>NUCLEOTIDE SEQUENCE</scope>
</reference>
<organism evidence="1">
    <name type="scientific">hydrothermal vent metagenome</name>
    <dbReference type="NCBI Taxonomy" id="652676"/>
    <lineage>
        <taxon>unclassified sequences</taxon>
        <taxon>metagenomes</taxon>
        <taxon>ecological metagenomes</taxon>
    </lineage>
</organism>
<dbReference type="EMBL" id="UOFL01000232">
    <property type="protein sequence ID" value="VAW81920.1"/>
    <property type="molecule type" value="Genomic_DNA"/>
</dbReference>
<protein>
    <recommendedName>
        <fullName evidence="2">DUF4440 domain-containing protein</fullName>
    </recommendedName>
</protein>
<dbReference type="AlphaFoldDB" id="A0A3B0YYZ0"/>
<proteinExistence type="predicted"/>
<name>A0A3B0YYZ0_9ZZZZ</name>
<accession>A0A3B0YYZ0</accession>